<feature type="repeat" description="WD" evidence="3">
    <location>
        <begin position="869"/>
        <end position="910"/>
    </location>
</feature>
<dbReference type="InterPro" id="IPR027417">
    <property type="entry name" value="P-loop_NTPase"/>
</dbReference>
<feature type="domain" description="NACHT" evidence="4">
    <location>
        <begin position="290"/>
        <end position="511"/>
    </location>
</feature>
<keyword evidence="2" id="KW-0677">Repeat</keyword>
<dbReference type="InterPro" id="IPR007111">
    <property type="entry name" value="NACHT_NTPase"/>
</dbReference>
<dbReference type="OrthoDB" id="538223at2759"/>
<dbReference type="InterPro" id="IPR019775">
    <property type="entry name" value="WD40_repeat_CS"/>
</dbReference>
<name>A0A2J6Q9J4_9HELO</name>
<keyword evidence="6" id="KW-1185">Reference proteome</keyword>
<evidence type="ECO:0000313" key="6">
    <source>
        <dbReference type="Proteomes" id="UP000235672"/>
    </source>
</evidence>
<dbReference type="Pfam" id="PF00400">
    <property type="entry name" value="WD40"/>
    <property type="match status" value="3"/>
</dbReference>
<dbReference type="PROSITE" id="PS50837">
    <property type="entry name" value="NACHT"/>
    <property type="match status" value="1"/>
</dbReference>
<gene>
    <name evidence="5" type="ORF">NA56DRAFT_687942</name>
</gene>
<dbReference type="CDD" id="cd00200">
    <property type="entry name" value="WD40"/>
    <property type="match status" value="1"/>
</dbReference>
<dbReference type="PANTHER" id="PTHR10622">
    <property type="entry name" value="HET DOMAIN-CONTAINING PROTEIN"/>
    <property type="match status" value="1"/>
</dbReference>
<dbReference type="Pfam" id="PF24883">
    <property type="entry name" value="NPHP3_N"/>
    <property type="match status" value="1"/>
</dbReference>
<dbReference type="PANTHER" id="PTHR10622:SF13">
    <property type="entry name" value="NACHT DOMAIN-CONTAINING PROTEIN"/>
    <property type="match status" value="1"/>
</dbReference>
<dbReference type="Gene3D" id="2.130.10.10">
    <property type="entry name" value="YVTN repeat-like/Quinoprotein amine dehydrogenase"/>
    <property type="match status" value="2"/>
</dbReference>
<proteinExistence type="predicted"/>
<dbReference type="SUPFAM" id="SSF50978">
    <property type="entry name" value="WD40 repeat-like"/>
    <property type="match status" value="1"/>
</dbReference>
<dbReference type="InterPro" id="IPR015943">
    <property type="entry name" value="WD40/YVTN_repeat-like_dom_sf"/>
</dbReference>
<sequence length="990" mass="112156">MRLLHYNGDVDFSLTEFFESDMPEYAILSHTWEGEEVTFEDLQNGTGTKKAGYKKIRFCAEQAKRDGLQYFWVDTCCIDKSSSAELAEAINSMFRWYRLSTKCYVYLPDVSGTIANTDDLAWEPAFRKSRWFTRGWTLQELIAPTSVEFFCREAKRIGSKSSLEQQIYEITGIPKSALQGAYLSQFSDKERFSWIQPRQTKVEEDKAYSLLGIFDIQMPLRYGEGMANAFKRLEEEIDKCNKCLQDLRLSDPRHDKTRIEDTKGGLLEGSYHWVLETSDFQQWRNNPQTWLLWIKGDPGKGKTMLLCGIINELKKYIPKSTLLSYFFCQATDSRINSATAVLRGLIYLLVDEQSSLISHVRKKYEQTGKALFEDANAWVALCEIFANILQDPKLNNTCLIVDALDECAVDLPKLLDLIVQTSSISPRIKWIVSSRNWPSIEKSLNKATQKASLHLELNEKSVSAAVNTYIQSKVDFLTIQNEYDNDARGAVQSYLSANANGTFLWVALVCQELASISGWEVEEMLSAFPPGLDAVYMRMMEQIRISRAAKRCTSILAVVSIVYRPITLDELPSFVDIPPRSSSNYKALAEIIGLCGSFLTLRERTISFVHQSARDFLIKEASNDIFPFGIDDINHAIFSRSLQVMSKTLRRDVYSLRAPGISIDQVKQPDPDPLAAIRYSCLYWIDHLLDYLTTKDMIPDLEDSGSVYNFLRQYFLYWLEALSLMRSLSSGIVMTGKLEVLLQASRSPDLLAFIYDAKRFTRYYHSLIEKRPLQLYCSALVFAPDKSIVRKQFEKYIPPWIRSWPKMEAHWNAALQTLEGHTDWVMSVAFSPDGKQVVSGSGDNTVVSGSYDKTVRLWDAATGAVQQTLEGHSSYVRSVAFSPDGKQVVSGSGDETVRLWDAATGTLQQTLEGHSSYATSVAFSPDAKLQTLRVSDGWVLEGMSKILWLTSDFQSPSCQAIWNGSFVFGYSSGRVLILSFALGTKLIIWN</sequence>
<dbReference type="InterPro" id="IPR010730">
    <property type="entry name" value="HET"/>
</dbReference>
<dbReference type="Gene3D" id="3.40.50.300">
    <property type="entry name" value="P-loop containing nucleotide triphosphate hydrolases"/>
    <property type="match status" value="1"/>
</dbReference>
<dbReference type="InterPro" id="IPR054471">
    <property type="entry name" value="GPIID_WHD"/>
</dbReference>
<dbReference type="AlphaFoldDB" id="A0A2J6Q9J4"/>
<evidence type="ECO:0000259" key="4">
    <source>
        <dbReference type="PROSITE" id="PS50837"/>
    </source>
</evidence>
<dbReference type="Proteomes" id="UP000235672">
    <property type="component" value="Unassembled WGS sequence"/>
</dbReference>
<dbReference type="Pfam" id="PF22939">
    <property type="entry name" value="WHD_GPIID"/>
    <property type="match status" value="1"/>
</dbReference>
<feature type="repeat" description="WD" evidence="3">
    <location>
        <begin position="818"/>
        <end position="868"/>
    </location>
</feature>
<dbReference type="InterPro" id="IPR001680">
    <property type="entry name" value="WD40_rpt"/>
</dbReference>
<dbReference type="EMBL" id="KZ613476">
    <property type="protein sequence ID" value="PMD22940.1"/>
    <property type="molecule type" value="Genomic_DNA"/>
</dbReference>
<dbReference type="SUPFAM" id="SSF52540">
    <property type="entry name" value="P-loop containing nucleoside triphosphate hydrolases"/>
    <property type="match status" value="1"/>
</dbReference>
<dbReference type="InterPro" id="IPR036322">
    <property type="entry name" value="WD40_repeat_dom_sf"/>
</dbReference>
<evidence type="ECO:0000313" key="5">
    <source>
        <dbReference type="EMBL" id="PMD22940.1"/>
    </source>
</evidence>
<evidence type="ECO:0000256" key="2">
    <source>
        <dbReference type="ARBA" id="ARBA00022737"/>
    </source>
</evidence>
<dbReference type="PROSITE" id="PS50082">
    <property type="entry name" value="WD_REPEATS_2"/>
    <property type="match status" value="2"/>
</dbReference>
<dbReference type="PROSITE" id="PS50294">
    <property type="entry name" value="WD_REPEATS_REGION"/>
    <property type="match status" value="2"/>
</dbReference>
<organism evidence="5 6">
    <name type="scientific">Hyaloscypha hepaticicola</name>
    <dbReference type="NCBI Taxonomy" id="2082293"/>
    <lineage>
        <taxon>Eukaryota</taxon>
        <taxon>Fungi</taxon>
        <taxon>Dikarya</taxon>
        <taxon>Ascomycota</taxon>
        <taxon>Pezizomycotina</taxon>
        <taxon>Leotiomycetes</taxon>
        <taxon>Helotiales</taxon>
        <taxon>Hyaloscyphaceae</taxon>
        <taxon>Hyaloscypha</taxon>
    </lineage>
</organism>
<dbReference type="FunFam" id="3.40.50.300:FF:001638">
    <property type="entry name" value="NACHT and WD40 domain protein"/>
    <property type="match status" value="1"/>
</dbReference>
<evidence type="ECO:0000256" key="3">
    <source>
        <dbReference type="PROSITE-ProRule" id="PRU00221"/>
    </source>
</evidence>
<dbReference type="STRING" id="1745343.A0A2J6Q9J4"/>
<dbReference type="Pfam" id="PF06985">
    <property type="entry name" value="HET"/>
    <property type="match status" value="1"/>
</dbReference>
<accession>A0A2J6Q9J4</accession>
<evidence type="ECO:0000256" key="1">
    <source>
        <dbReference type="ARBA" id="ARBA00022574"/>
    </source>
</evidence>
<dbReference type="PROSITE" id="PS00678">
    <property type="entry name" value="WD_REPEATS_1"/>
    <property type="match status" value="2"/>
</dbReference>
<protein>
    <recommendedName>
        <fullName evidence="4">NACHT domain-containing protein</fullName>
    </recommendedName>
</protein>
<reference evidence="5 6" key="1">
    <citation type="submission" date="2016-05" db="EMBL/GenBank/DDBJ databases">
        <title>A degradative enzymes factory behind the ericoid mycorrhizal symbiosis.</title>
        <authorList>
            <consortium name="DOE Joint Genome Institute"/>
            <person name="Martino E."/>
            <person name="Morin E."/>
            <person name="Grelet G."/>
            <person name="Kuo A."/>
            <person name="Kohler A."/>
            <person name="Daghino S."/>
            <person name="Barry K."/>
            <person name="Choi C."/>
            <person name="Cichocki N."/>
            <person name="Clum A."/>
            <person name="Copeland A."/>
            <person name="Hainaut M."/>
            <person name="Haridas S."/>
            <person name="Labutti K."/>
            <person name="Lindquist E."/>
            <person name="Lipzen A."/>
            <person name="Khouja H.-R."/>
            <person name="Murat C."/>
            <person name="Ohm R."/>
            <person name="Olson A."/>
            <person name="Spatafora J."/>
            <person name="Veneault-Fourrey C."/>
            <person name="Henrissat B."/>
            <person name="Grigoriev I."/>
            <person name="Martin F."/>
            <person name="Perotto S."/>
        </authorList>
    </citation>
    <scope>NUCLEOTIDE SEQUENCE [LARGE SCALE GENOMIC DNA]</scope>
    <source>
        <strain evidence="5 6">UAMH 7357</strain>
    </source>
</reference>
<keyword evidence="1 3" id="KW-0853">WD repeat</keyword>
<dbReference type="SMART" id="SM00320">
    <property type="entry name" value="WD40"/>
    <property type="match status" value="3"/>
</dbReference>
<dbReference type="InterPro" id="IPR056884">
    <property type="entry name" value="NPHP3-like_N"/>
</dbReference>